<evidence type="ECO:0008006" key="3">
    <source>
        <dbReference type="Google" id="ProtNLM"/>
    </source>
</evidence>
<evidence type="ECO:0000313" key="2">
    <source>
        <dbReference type="Proteomes" id="UP000613266"/>
    </source>
</evidence>
<dbReference type="Proteomes" id="UP000613266">
    <property type="component" value="Unassembled WGS sequence"/>
</dbReference>
<name>A0A931NJS7_9BURK</name>
<protein>
    <recommendedName>
        <fullName evidence="3">Deaminase</fullName>
    </recommendedName>
</protein>
<proteinExistence type="predicted"/>
<dbReference type="InterPro" id="IPR049708">
    <property type="entry name" value="PP0621-like"/>
</dbReference>
<sequence length="83" mass="9214">MLMRLVFFLLIGGLLWLAWRKLMPRDADAPPPAPPAPPAPGPEVMRRCAECGVHMPESQALPGRGGHFCSAAHRDQFETREPR</sequence>
<dbReference type="RefSeq" id="WP_198112727.1">
    <property type="nucleotide sequence ID" value="NZ_JAEDAK010000016.1"/>
</dbReference>
<comment type="caution">
    <text evidence="1">The sequence shown here is derived from an EMBL/GenBank/DDBJ whole genome shotgun (WGS) entry which is preliminary data.</text>
</comment>
<accession>A0A931NJS7</accession>
<gene>
    <name evidence="1" type="ORF">I7X39_18880</name>
</gene>
<evidence type="ECO:0000313" key="1">
    <source>
        <dbReference type="EMBL" id="MBH9578960.1"/>
    </source>
</evidence>
<keyword evidence="2" id="KW-1185">Reference proteome</keyword>
<dbReference type="EMBL" id="JAEDAK010000016">
    <property type="protein sequence ID" value="MBH9578960.1"/>
    <property type="molecule type" value="Genomic_DNA"/>
</dbReference>
<organism evidence="1 2">
    <name type="scientific">Inhella proteolytica</name>
    <dbReference type="NCBI Taxonomy" id="2795029"/>
    <lineage>
        <taxon>Bacteria</taxon>
        <taxon>Pseudomonadati</taxon>
        <taxon>Pseudomonadota</taxon>
        <taxon>Betaproteobacteria</taxon>
        <taxon>Burkholderiales</taxon>
        <taxon>Sphaerotilaceae</taxon>
        <taxon>Inhella</taxon>
    </lineage>
</organism>
<dbReference type="NCBIfam" id="NF041023">
    <property type="entry name" value="PP0621_fam"/>
    <property type="match status" value="1"/>
</dbReference>
<dbReference type="AlphaFoldDB" id="A0A931NJS7"/>
<reference evidence="1" key="1">
    <citation type="submission" date="2020-12" db="EMBL/GenBank/DDBJ databases">
        <title>The genome sequence of Inhella sp. 1Y17.</title>
        <authorList>
            <person name="Liu Y."/>
        </authorList>
    </citation>
    <scope>NUCLEOTIDE SEQUENCE</scope>
    <source>
        <strain evidence="1">1Y17</strain>
    </source>
</reference>